<keyword evidence="3" id="KW-0343">GTPase activation</keyword>
<evidence type="ECO:0000259" key="16">
    <source>
        <dbReference type="PROSITE" id="PS50106"/>
    </source>
</evidence>
<dbReference type="PROSITE" id="PS50010">
    <property type="entry name" value="DH_2"/>
    <property type="match status" value="1"/>
</dbReference>
<keyword evidence="6" id="KW-0344">Guanine-nucleotide releasing factor</keyword>
<dbReference type="InterPro" id="IPR015212">
    <property type="entry name" value="RGS-like_dom"/>
</dbReference>
<feature type="region of interest" description="Disordered" evidence="13">
    <location>
        <begin position="1272"/>
        <end position="1293"/>
    </location>
</feature>
<feature type="compositionally biased region" description="Basic and acidic residues" evidence="13">
    <location>
        <begin position="469"/>
        <end position="479"/>
    </location>
</feature>
<dbReference type="InterPro" id="IPR011993">
    <property type="entry name" value="PH-like_dom_sf"/>
</dbReference>
<evidence type="ECO:0000256" key="3">
    <source>
        <dbReference type="ARBA" id="ARBA00022468"/>
    </source>
</evidence>
<dbReference type="CDD" id="cd13390">
    <property type="entry name" value="PH_LARG"/>
    <property type="match status" value="1"/>
</dbReference>
<feature type="region of interest" description="Disordered" evidence="13">
    <location>
        <begin position="1"/>
        <end position="62"/>
    </location>
</feature>
<feature type="region of interest" description="Disordered" evidence="13">
    <location>
        <begin position="1311"/>
        <end position="1357"/>
    </location>
</feature>
<dbReference type="Pfam" id="PF09128">
    <property type="entry name" value="RGS-like"/>
    <property type="match status" value="1"/>
</dbReference>
<feature type="region of interest" description="Disordered" evidence="13">
    <location>
        <begin position="464"/>
        <end position="537"/>
    </location>
</feature>
<dbReference type="Pfam" id="PF17838">
    <property type="entry name" value="PH_16"/>
    <property type="match status" value="1"/>
</dbReference>
<dbReference type="PANTHER" id="PTHR45872">
    <property type="entry name" value="RHO GUANINE NUCLEOTIDE EXCHANGE FACTOR 2, ISOFORM D"/>
    <property type="match status" value="1"/>
</dbReference>
<dbReference type="InterPro" id="IPR001331">
    <property type="entry name" value="GDS_CDC24_CS"/>
</dbReference>
<feature type="compositionally biased region" description="Polar residues" evidence="13">
    <location>
        <begin position="518"/>
        <end position="527"/>
    </location>
</feature>
<dbReference type="GO" id="GO:0005737">
    <property type="term" value="C:cytoplasm"/>
    <property type="evidence" value="ECO:0007669"/>
    <property type="project" value="UniProtKB-SubCell"/>
</dbReference>
<keyword evidence="5" id="KW-0597">Phosphoprotein</keyword>
<dbReference type="InterPro" id="IPR041020">
    <property type="entry name" value="PH_16"/>
</dbReference>
<dbReference type="Pfam" id="PF00595">
    <property type="entry name" value="PDZ"/>
    <property type="match status" value="1"/>
</dbReference>
<dbReference type="InterPro" id="IPR044926">
    <property type="entry name" value="RGS_subdomain_2"/>
</dbReference>
<dbReference type="Gene3D" id="1.20.900.10">
    <property type="entry name" value="Dbl homology (DH) domain"/>
    <property type="match status" value="1"/>
</dbReference>
<dbReference type="FunFam" id="2.30.29.30:FF:000072">
    <property type="entry name" value="Rho guanine nucleotide exchange factor 1"/>
    <property type="match status" value="1"/>
</dbReference>
<dbReference type="CDD" id="cd23069">
    <property type="entry name" value="PDZ_ARHGEF11-12-like"/>
    <property type="match status" value="1"/>
</dbReference>
<evidence type="ECO:0000256" key="13">
    <source>
        <dbReference type="SAM" id="MobiDB-lite"/>
    </source>
</evidence>
<evidence type="ECO:0000313" key="17">
    <source>
        <dbReference type="Ensembl" id="ENSMMNP00015027952.1"/>
    </source>
</evidence>
<evidence type="ECO:0000256" key="11">
    <source>
        <dbReference type="ARBA" id="ARBA00074302"/>
    </source>
</evidence>
<dbReference type="GO" id="GO:0005085">
    <property type="term" value="F:guanyl-nucleotide exchange factor activity"/>
    <property type="evidence" value="ECO:0007669"/>
    <property type="project" value="UniProtKB-KW"/>
</dbReference>
<keyword evidence="9" id="KW-0472">Membrane</keyword>
<dbReference type="Ensembl" id="ENSMMNT00015030732.1">
    <property type="protein sequence ID" value="ENSMMNP00015027952.1"/>
    <property type="gene ID" value="ENSMMNG00015020154.1"/>
</dbReference>
<evidence type="ECO:0000313" key="18">
    <source>
        <dbReference type="Proteomes" id="UP000694561"/>
    </source>
</evidence>
<dbReference type="InterPro" id="IPR001478">
    <property type="entry name" value="PDZ"/>
</dbReference>
<evidence type="ECO:0000256" key="12">
    <source>
        <dbReference type="ARBA" id="ARBA00075151"/>
    </source>
</evidence>
<dbReference type="GO" id="GO:0005096">
    <property type="term" value="F:GTPase activator activity"/>
    <property type="evidence" value="ECO:0007669"/>
    <property type="project" value="UniProtKB-KW"/>
</dbReference>
<gene>
    <name evidence="17" type="primary">ARHGEF12</name>
</gene>
<keyword evidence="7" id="KW-0007">Acetylation</keyword>
<dbReference type="Pfam" id="PF00621">
    <property type="entry name" value="RhoGEF"/>
    <property type="match status" value="1"/>
</dbReference>
<dbReference type="InterPro" id="IPR036034">
    <property type="entry name" value="PDZ_sf"/>
</dbReference>
<dbReference type="SMART" id="SM00325">
    <property type="entry name" value="RhoGEF"/>
    <property type="match status" value="1"/>
</dbReference>
<comment type="function">
    <text evidence="10">May play a role in the regulation of RhoA GTPase by guanine nucleotide-binding alpha-12 (GNA12) and alpha-13 (GNA13). Acts as guanine nucleotide exchange factor (GEF) for RhoA GTPase and may act as GTPase-activating protein (GAP) for GNA12 and GNA13.</text>
</comment>
<dbReference type="InterPro" id="IPR037801">
    <property type="entry name" value="ARHGEF12_PH"/>
</dbReference>
<feature type="domain" description="PH" evidence="14">
    <location>
        <begin position="906"/>
        <end position="1019"/>
    </location>
</feature>
<dbReference type="FunFam" id="1.10.167.10:FF:000008">
    <property type="entry name" value="rho guanine nucleotide exchange factor 12"/>
    <property type="match status" value="1"/>
</dbReference>
<evidence type="ECO:0000259" key="14">
    <source>
        <dbReference type="PROSITE" id="PS50003"/>
    </source>
</evidence>
<feature type="domain" description="DH" evidence="15">
    <location>
        <begin position="674"/>
        <end position="864"/>
    </location>
</feature>
<dbReference type="GO" id="GO:0016020">
    <property type="term" value="C:membrane"/>
    <property type="evidence" value="ECO:0007669"/>
    <property type="project" value="UniProtKB-SubCell"/>
</dbReference>
<feature type="compositionally biased region" description="Basic and acidic residues" evidence="13">
    <location>
        <begin position="1046"/>
        <end position="1055"/>
    </location>
</feature>
<evidence type="ECO:0000256" key="1">
    <source>
        <dbReference type="ARBA" id="ARBA00004370"/>
    </source>
</evidence>
<dbReference type="Gene3D" id="2.30.29.30">
    <property type="entry name" value="Pleckstrin-homology domain (PH domain)/Phosphotyrosine-binding domain (PTB)"/>
    <property type="match status" value="1"/>
</dbReference>
<comment type="subcellular location">
    <subcellularLocation>
        <location evidence="2">Cytoplasm</location>
    </subcellularLocation>
    <subcellularLocation>
        <location evidence="1">Membrane</location>
    </subcellularLocation>
</comment>
<dbReference type="GeneTree" id="ENSGT00940000157662"/>
<dbReference type="FunFam" id="1.20.900.10:FF:000006">
    <property type="entry name" value="Rho guanine nucleotide exchange factor (GEF) 11"/>
    <property type="match status" value="1"/>
</dbReference>
<dbReference type="SMART" id="SM00233">
    <property type="entry name" value="PH"/>
    <property type="match status" value="1"/>
</dbReference>
<dbReference type="PROSITE" id="PS50106">
    <property type="entry name" value="PDZ"/>
    <property type="match status" value="1"/>
</dbReference>
<dbReference type="GO" id="GO:0007266">
    <property type="term" value="P:Rho protein signal transduction"/>
    <property type="evidence" value="ECO:0007669"/>
    <property type="project" value="InterPro"/>
</dbReference>
<evidence type="ECO:0000256" key="7">
    <source>
        <dbReference type="ARBA" id="ARBA00022990"/>
    </source>
</evidence>
<dbReference type="SMART" id="SM00228">
    <property type="entry name" value="PDZ"/>
    <property type="match status" value="1"/>
</dbReference>
<evidence type="ECO:0000256" key="2">
    <source>
        <dbReference type="ARBA" id="ARBA00004496"/>
    </source>
</evidence>
<proteinExistence type="predicted"/>
<organism evidence="17 18">
    <name type="scientific">Monodon monoceros</name>
    <name type="common">Narwhal</name>
    <name type="synonym">Ceratodon monodon</name>
    <dbReference type="NCBI Taxonomy" id="40151"/>
    <lineage>
        <taxon>Eukaryota</taxon>
        <taxon>Metazoa</taxon>
        <taxon>Chordata</taxon>
        <taxon>Craniata</taxon>
        <taxon>Vertebrata</taxon>
        <taxon>Euteleostomi</taxon>
        <taxon>Mammalia</taxon>
        <taxon>Eutheria</taxon>
        <taxon>Laurasiatheria</taxon>
        <taxon>Artiodactyla</taxon>
        <taxon>Whippomorpha</taxon>
        <taxon>Cetacea</taxon>
        <taxon>Odontoceti</taxon>
        <taxon>Monodontidae</taxon>
        <taxon>Monodon</taxon>
    </lineage>
</organism>
<dbReference type="Gene3D" id="2.30.42.10">
    <property type="match status" value="1"/>
</dbReference>
<reference evidence="17" key="1">
    <citation type="submission" date="2025-08" db="UniProtKB">
        <authorList>
            <consortium name="Ensembl"/>
        </authorList>
    </citation>
    <scope>IDENTIFICATION</scope>
</reference>
<evidence type="ECO:0000256" key="8">
    <source>
        <dbReference type="ARBA" id="ARBA00023054"/>
    </source>
</evidence>
<evidence type="ECO:0000256" key="9">
    <source>
        <dbReference type="ARBA" id="ARBA00023136"/>
    </source>
</evidence>
<feature type="domain" description="PDZ" evidence="16">
    <location>
        <begin position="72"/>
        <end position="136"/>
    </location>
</feature>
<dbReference type="PROSITE" id="PS00741">
    <property type="entry name" value="DH_1"/>
    <property type="match status" value="1"/>
</dbReference>
<name>A0A8C6CEI9_MONMO</name>
<dbReference type="FunFam" id="2.30.42.10:FF:000033">
    <property type="entry name" value="Rho guanine nucleotide exchange factor (GEF) 11"/>
    <property type="match status" value="1"/>
</dbReference>
<dbReference type="InterPro" id="IPR001849">
    <property type="entry name" value="PH_domain"/>
</dbReference>
<accession>A0A8C6CEI9</accession>
<dbReference type="SUPFAM" id="SSF48097">
    <property type="entry name" value="Regulator of G-protein signaling, RGS"/>
    <property type="match status" value="1"/>
</dbReference>
<dbReference type="InterPro" id="IPR037884">
    <property type="entry name" value="LARG_RGS"/>
</dbReference>
<dbReference type="CDD" id="cd00160">
    <property type="entry name" value="RhoGEF"/>
    <property type="match status" value="1"/>
</dbReference>
<evidence type="ECO:0000256" key="10">
    <source>
        <dbReference type="ARBA" id="ARBA00054673"/>
    </source>
</evidence>
<dbReference type="PROSITE" id="PS50003">
    <property type="entry name" value="PH_DOMAIN"/>
    <property type="match status" value="1"/>
</dbReference>
<evidence type="ECO:0000256" key="4">
    <source>
        <dbReference type="ARBA" id="ARBA00022490"/>
    </source>
</evidence>
<reference evidence="17" key="2">
    <citation type="submission" date="2025-09" db="UniProtKB">
        <authorList>
            <consortium name="Ensembl"/>
        </authorList>
    </citation>
    <scope>IDENTIFICATION</scope>
</reference>
<dbReference type="PANTHER" id="PTHR45872:SF3">
    <property type="entry name" value="RHO GUANINE NUCLEOTIDE EXCHANGE FACTOR 12"/>
    <property type="match status" value="1"/>
</dbReference>
<dbReference type="GO" id="GO:0001664">
    <property type="term" value="F:G protein-coupled receptor binding"/>
    <property type="evidence" value="ECO:0007669"/>
    <property type="project" value="InterPro"/>
</dbReference>
<keyword evidence="4" id="KW-0963">Cytoplasm</keyword>
<keyword evidence="8" id="KW-0175">Coiled coil</keyword>
<dbReference type="SUPFAM" id="SSF48065">
    <property type="entry name" value="DBL homology domain (DH-domain)"/>
    <property type="match status" value="1"/>
</dbReference>
<feature type="region of interest" description="Disordered" evidence="13">
    <location>
        <begin position="1024"/>
        <end position="1088"/>
    </location>
</feature>
<evidence type="ECO:0000259" key="15">
    <source>
        <dbReference type="PROSITE" id="PS50010"/>
    </source>
</evidence>
<evidence type="ECO:0000256" key="5">
    <source>
        <dbReference type="ARBA" id="ARBA00022553"/>
    </source>
</evidence>
<dbReference type="Proteomes" id="UP000694561">
    <property type="component" value="Unplaced"/>
</dbReference>
<protein>
    <recommendedName>
        <fullName evidence="11">Rho guanine nucleotide exchange factor 12</fullName>
    </recommendedName>
    <alternativeName>
        <fullName evidence="12">Leukemia-associated RhoGEF</fullName>
    </alternativeName>
</protein>
<dbReference type="InterPro" id="IPR036305">
    <property type="entry name" value="RGS_sf"/>
</dbReference>
<dbReference type="InterPro" id="IPR035899">
    <property type="entry name" value="DBL_dom_sf"/>
</dbReference>
<dbReference type="SUPFAM" id="SSF50156">
    <property type="entry name" value="PDZ domain-like"/>
    <property type="match status" value="1"/>
</dbReference>
<dbReference type="SUPFAM" id="SSF50729">
    <property type="entry name" value="PH domain-like"/>
    <property type="match status" value="1"/>
</dbReference>
<sequence length="1431" mass="160708">MSGTQSTITDRFPLKKPIRHGSILNRESPTDKKQKVERSASHDFDPTDSSSKKTKSSSEESRSEIYGLVQRCVIIQKDDNGFGLTVSGDNPVFVQSVKEDGAAMRAGVQTGDRIIKVNGTLVTHSNHLEVVKLIKSGSYVALTVQGRPPGSPQFPLADSEVEPSVVGHMSPIMTSPHSPGTSGNMERITSPVLMGSPKSGLKERIYLEENPEKSEVIQDTDTQSLIGSPSTRLAPHIIGAEDDDFGTEHEQINGQCSCFQSIELLKSRPAHLAVFLHHVVSQFDPATLLCYLYSDLYKQTNSKETRRVFLEFHQFFLDRSAHLKVSVPDEISVDLEKRRPELIPEDLHRHYIQTMQERVHPEVQRHLEDFRQKRSMGLTLAESELTKIDAERDKDRVTLEKERACAEQIVAKIEEVLMTAQAVEEDKSSTMQYVILMYMKHLGVKVKEPRNLEHKRGRIGFLPKIKQSMKKDREGEEKGKRRGFPSILGPPRRPSRHDNSAIGRAMELQKQRHPKHISTPSSVSPEPQDSAKLRQSGLTSEGADIGYLPANSMSSMVSGATLSQEGGKENDMGSKQVGETPASGDSLDGTPRTPSTIFDFPPPPLDQVQEEEWEMERVTEHGTPKPFRKFDSIAFGESQSEDEQFENDFETDPPNWQQLVSREVLLALKPCEIKRQEVINELFYTERAHVRTLKVLDQVFYQRVSREGILSPSELRKIFSNLEDILQLHIGLNEQMKAVRKRNETSVIDQIGEDLLTWFSGPGEEKLKHAAATFCSNQPFALEMIKSRQKKDSRFQTFVQDAESNPLCRRLQLKDIIPTQMQRLTKYPLLLDNIAKYTEWPTEREKVKKAADHCRQILNYVNQAVKEAENKQRLEDYQRRLDTSNLKLSEYPNVEELRNLDLTKRKMIHEGPLVWKVNRDKTIDLYTLLLEDILVLLQKQDDRLVLRCHSKILASTGDSKHTFSPVIKLNTVLVRQVATDNKALFVISMSDNGAQIYELVAQTVSEKTVWQDLICRMAASVKEQSTKPIPLPQSPPCEGDNDEEEPPKLKVEHHGISVTGLQSPDRDLGLESPLMSSKPQSHSLDTSGKSEVDDLFVAERQFAKEQHADGTLKEVGVNYQITIPDPHLPVSEERWALDALRNLGLLKQLLVQQLGLTEKSTPEDWPHFPRCRTASLGVQADSGTQKPDNIKAYHPCEGQMPFRTGTGDISTCYSPRTSTESSAPRDSVVLAFQDSQASSILVMDHMIMTPEMPPAEPGGGLDESGEHFFDAREAHSDGNPSEGDGAVKEEEKDVNMRISGTCLILDGYETVQESSTDEEIASSLPPQPATGIPSMDSTRRQQRSPQNAHSDGAVSPFTPEFLVQQRWGAMEDSCLEIRSPSSCADSQSQIMEYIRKIEADLEHLKKVEESYSILCQRLAGSALTDKHSDKS</sequence>
<dbReference type="CDD" id="cd08754">
    <property type="entry name" value="RGS_LARG"/>
    <property type="match status" value="1"/>
</dbReference>
<dbReference type="Gene3D" id="1.10.167.10">
    <property type="entry name" value="Regulator of G-protein Signalling 4, domain 2"/>
    <property type="match status" value="1"/>
</dbReference>
<keyword evidence="18" id="KW-1185">Reference proteome</keyword>
<feature type="compositionally biased region" description="Polar residues" evidence="13">
    <location>
        <begin position="1074"/>
        <end position="1088"/>
    </location>
</feature>
<feature type="compositionally biased region" description="Basic and acidic residues" evidence="13">
    <location>
        <begin position="28"/>
        <end position="45"/>
    </location>
</feature>
<dbReference type="InterPro" id="IPR000219">
    <property type="entry name" value="DH_dom"/>
</dbReference>
<dbReference type="GO" id="GO:0007186">
    <property type="term" value="P:G protein-coupled receptor signaling pathway"/>
    <property type="evidence" value="ECO:0007669"/>
    <property type="project" value="InterPro"/>
</dbReference>
<feature type="region of interest" description="Disordered" evidence="13">
    <location>
        <begin position="557"/>
        <end position="605"/>
    </location>
</feature>
<evidence type="ECO:0000256" key="6">
    <source>
        <dbReference type="ARBA" id="ARBA00022658"/>
    </source>
</evidence>